<gene>
    <name evidence="9" type="ORF">C3L33_15895</name>
</gene>
<dbReference type="CDD" id="cd01837">
    <property type="entry name" value="SGNH_plant_lipase_like"/>
    <property type="match status" value="1"/>
</dbReference>
<name>A0A6A4L758_9ERIC</name>
<evidence type="ECO:0000313" key="9">
    <source>
        <dbReference type="EMBL" id="KAE9452184.1"/>
    </source>
</evidence>
<keyword evidence="3" id="KW-0964">Secreted</keyword>
<dbReference type="GO" id="GO:0005576">
    <property type="term" value="C:extracellular region"/>
    <property type="evidence" value="ECO:0007669"/>
    <property type="project" value="UniProtKB-SubCell"/>
</dbReference>
<comment type="similarity">
    <text evidence="2">Belongs to the 'GDSL' lipolytic enzyme family.</text>
</comment>
<keyword evidence="5" id="KW-0378">Hydrolase</keyword>
<dbReference type="InterPro" id="IPR001087">
    <property type="entry name" value="GDSL"/>
</dbReference>
<feature type="chain" id="PRO_5025447122" description="SGNH hydrolase-type esterase domain-containing protein" evidence="8">
    <location>
        <begin position="22"/>
        <end position="351"/>
    </location>
</feature>
<evidence type="ECO:0000256" key="2">
    <source>
        <dbReference type="ARBA" id="ARBA00008668"/>
    </source>
</evidence>
<keyword evidence="6" id="KW-0442">Lipid degradation</keyword>
<feature type="signal peptide" evidence="8">
    <location>
        <begin position="1"/>
        <end position="21"/>
    </location>
</feature>
<evidence type="ECO:0000256" key="8">
    <source>
        <dbReference type="SAM" id="SignalP"/>
    </source>
</evidence>
<accession>A0A6A4L758</accession>
<dbReference type="GO" id="GO:0016788">
    <property type="term" value="F:hydrolase activity, acting on ester bonds"/>
    <property type="evidence" value="ECO:0007669"/>
    <property type="project" value="InterPro"/>
</dbReference>
<proteinExistence type="inferred from homology"/>
<reference evidence="9 10" key="1">
    <citation type="journal article" date="2019" name="Genome Biol. Evol.">
        <title>The Rhododendron genome and chromosomal organization provide insight into shared whole-genome duplications across the heath family (Ericaceae).</title>
        <authorList>
            <person name="Soza V.L."/>
            <person name="Lindsley D."/>
            <person name="Waalkes A."/>
            <person name="Ramage E."/>
            <person name="Patwardhan R.P."/>
            <person name="Burton J.N."/>
            <person name="Adey A."/>
            <person name="Kumar A."/>
            <person name="Qiu R."/>
            <person name="Shendure J."/>
            <person name="Hall B."/>
        </authorList>
    </citation>
    <scope>NUCLEOTIDE SEQUENCE [LARGE SCALE GENOMIC DNA]</scope>
    <source>
        <strain evidence="9">RSF 1966-606</strain>
    </source>
</reference>
<keyword evidence="10" id="KW-1185">Reference proteome</keyword>
<dbReference type="PANTHER" id="PTHR45650">
    <property type="entry name" value="GDSL-LIKE LIPASE/ACYLHYDROLASE-RELATED"/>
    <property type="match status" value="1"/>
</dbReference>
<dbReference type="InterPro" id="IPR051238">
    <property type="entry name" value="GDSL_esterase/lipase"/>
</dbReference>
<evidence type="ECO:0000256" key="3">
    <source>
        <dbReference type="ARBA" id="ARBA00022525"/>
    </source>
</evidence>
<dbReference type="GO" id="GO:0016042">
    <property type="term" value="P:lipid catabolic process"/>
    <property type="evidence" value="ECO:0007669"/>
    <property type="project" value="UniProtKB-KW"/>
</dbReference>
<dbReference type="InterPro" id="IPR036514">
    <property type="entry name" value="SGNH_hydro_sf"/>
</dbReference>
<keyword evidence="7" id="KW-0443">Lipid metabolism</keyword>
<dbReference type="PANTHER" id="PTHR45650:SF9">
    <property type="entry name" value="SGNH HYDROLASE-TYPE ESTERASE DOMAIN-CONTAINING PROTEIN"/>
    <property type="match status" value="1"/>
</dbReference>
<dbReference type="AlphaFoldDB" id="A0A6A4L758"/>
<dbReference type="Proteomes" id="UP000428333">
    <property type="component" value="Linkage Group LG09"/>
</dbReference>
<evidence type="ECO:0000256" key="5">
    <source>
        <dbReference type="ARBA" id="ARBA00022801"/>
    </source>
</evidence>
<dbReference type="EMBL" id="QEFC01002439">
    <property type="protein sequence ID" value="KAE9452184.1"/>
    <property type="molecule type" value="Genomic_DNA"/>
</dbReference>
<dbReference type="Pfam" id="PF00657">
    <property type="entry name" value="Lipase_GDSL"/>
    <property type="match status" value="1"/>
</dbReference>
<evidence type="ECO:0000256" key="7">
    <source>
        <dbReference type="ARBA" id="ARBA00023098"/>
    </source>
</evidence>
<evidence type="ECO:0000256" key="4">
    <source>
        <dbReference type="ARBA" id="ARBA00022729"/>
    </source>
</evidence>
<organism evidence="9 10">
    <name type="scientific">Rhododendron williamsianum</name>
    <dbReference type="NCBI Taxonomy" id="262921"/>
    <lineage>
        <taxon>Eukaryota</taxon>
        <taxon>Viridiplantae</taxon>
        <taxon>Streptophyta</taxon>
        <taxon>Embryophyta</taxon>
        <taxon>Tracheophyta</taxon>
        <taxon>Spermatophyta</taxon>
        <taxon>Magnoliopsida</taxon>
        <taxon>eudicotyledons</taxon>
        <taxon>Gunneridae</taxon>
        <taxon>Pentapetalae</taxon>
        <taxon>asterids</taxon>
        <taxon>Ericales</taxon>
        <taxon>Ericaceae</taxon>
        <taxon>Ericoideae</taxon>
        <taxon>Rhodoreae</taxon>
        <taxon>Rhododendron</taxon>
    </lineage>
</organism>
<feature type="non-terminal residue" evidence="9">
    <location>
        <position position="1"/>
    </location>
</feature>
<comment type="caution">
    <text evidence="9">The sequence shown here is derived from an EMBL/GenBank/DDBJ whole genome shotgun (WGS) entry which is preliminary data.</text>
</comment>
<dbReference type="Gene3D" id="3.40.50.1110">
    <property type="entry name" value="SGNH hydrolase"/>
    <property type="match status" value="1"/>
</dbReference>
<comment type="subcellular location">
    <subcellularLocation>
        <location evidence="1">Secreted</location>
    </subcellularLocation>
</comment>
<evidence type="ECO:0008006" key="11">
    <source>
        <dbReference type="Google" id="ProtNLM"/>
    </source>
</evidence>
<evidence type="ECO:0000256" key="6">
    <source>
        <dbReference type="ARBA" id="ARBA00022963"/>
    </source>
</evidence>
<sequence>MACNLKVWLMVSFILLPSVFGVPQVPCLFIMGDSLFDNGNNNDLVTEAKANYPPYGIDFPQGPTGRFSNGKNMADFIGVPGPLIALGFGKPIPPFASTATDDQEILMGVNYASGAAGIRDETGYQLGDRISLKRQLLNHQTIVSRITYRLGSKEAAADYLSKCIYLVNIGSNDYINNYLMPQNYPTNVLYNPDQYADVLNQQYSELLKILYNEGARKIALFGLGLIGCIPAEIANYGANGCVDMVNKDVQLFNIGLDLLVNDLNRDLADAQFIYINVTEISSGDPSVFGITVTNAPCCIVSTTIAKGQCAPNLAPCDNRSMYAFYDGFHPTQIAGKLLAAGAYTYLPPLIL</sequence>
<evidence type="ECO:0000256" key="1">
    <source>
        <dbReference type="ARBA" id="ARBA00004613"/>
    </source>
</evidence>
<evidence type="ECO:0000313" key="10">
    <source>
        <dbReference type="Proteomes" id="UP000428333"/>
    </source>
</evidence>
<dbReference type="OrthoDB" id="1683520at2759"/>
<dbReference type="InterPro" id="IPR035669">
    <property type="entry name" value="SGNH_plant_lipase-like"/>
</dbReference>
<keyword evidence="4 8" id="KW-0732">Signal</keyword>
<protein>
    <recommendedName>
        <fullName evidence="11">SGNH hydrolase-type esterase domain-containing protein</fullName>
    </recommendedName>
</protein>